<name>A0AAP0H796_9ASTR</name>
<evidence type="ECO:0000256" key="11">
    <source>
        <dbReference type="ARBA" id="ARBA00022989"/>
    </source>
</evidence>
<evidence type="ECO:0000256" key="3">
    <source>
        <dbReference type="ARBA" id="ARBA00004906"/>
    </source>
</evidence>
<dbReference type="GO" id="GO:0016020">
    <property type="term" value="C:membrane"/>
    <property type="evidence" value="ECO:0007669"/>
    <property type="project" value="UniProtKB-SubCell"/>
</dbReference>
<dbReference type="InterPro" id="IPR025287">
    <property type="entry name" value="WAK_GUB"/>
</dbReference>
<keyword evidence="9" id="KW-0833">Ubl conjugation pathway</keyword>
<dbReference type="CDD" id="cd16461">
    <property type="entry name" value="RING-H2_EL5-like"/>
    <property type="match status" value="1"/>
</dbReference>
<evidence type="ECO:0000313" key="21">
    <source>
        <dbReference type="EMBL" id="KAK9074292.1"/>
    </source>
</evidence>
<dbReference type="AlphaFoldDB" id="A0AAP0H796"/>
<keyword evidence="13" id="KW-0325">Glycoprotein</keyword>
<proteinExistence type="inferred from homology"/>
<dbReference type="PROSITE" id="PS50089">
    <property type="entry name" value="ZF_RING_2"/>
    <property type="match status" value="1"/>
</dbReference>
<feature type="signal peptide" evidence="19">
    <location>
        <begin position="1"/>
        <end position="21"/>
    </location>
</feature>
<feature type="chain" id="PRO_5043018108" description="RING-type domain-containing protein" evidence="19">
    <location>
        <begin position="22"/>
        <end position="374"/>
    </location>
</feature>
<gene>
    <name evidence="21" type="ORF">SSX86_006889</name>
</gene>
<protein>
    <recommendedName>
        <fullName evidence="20">RING-type domain-containing protein</fullName>
    </recommendedName>
</protein>
<dbReference type="InterPro" id="IPR013083">
    <property type="entry name" value="Znf_RING/FYVE/PHD"/>
</dbReference>
<accession>A0AAP0H796</accession>
<keyword evidence="7 19" id="KW-0732">Signal</keyword>
<evidence type="ECO:0000256" key="8">
    <source>
        <dbReference type="ARBA" id="ARBA00022771"/>
    </source>
</evidence>
<reference evidence="21 22" key="1">
    <citation type="submission" date="2024-04" db="EMBL/GenBank/DDBJ databases">
        <title>The reference genome of an endangered Asteraceae, Deinandra increscens subsp. villosa, native to the Central Coast of California.</title>
        <authorList>
            <person name="Guilliams M."/>
            <person name="Hasenstab-Lehman K."/>
            <person name="Meyer R."/>
            <person name="Mcevoy S."/>
        </authorList>
    </citation>
    <scope>NUCLEOTIDE SEQUENCE [LARGE SCALE GENOMIC DNA]</scope>
    <source>
        <tissue evidence="21">Leaf</tissue>
    </source>
</reference>
<dbReference type="GO" id="GO:0008270">
    <property type="term" value="F:zinc ion binding"/>
    <property type="evidence" value="ECO:0007669"/>
    <property type="project" value="UniProtKB-KW"/>
</dbReference>
<keyword evidence="6" id="KW-0479">Metal-binding</keyword>
<dbReference type="PANTHER" id="PTHR46279">
    <property type="entry name" value="RING/U-BOX SUPERFAMILY PROTEIN"/>
    <property type="match status" value="1"/>
</dbReference>
<dbReference type="GO" id="GO:0030247">
    <property type="term" value="F:polysaccharide binding"/>
    <property type="evidence" value="ECO:0007669"/>
    <property type="project" value="InterPro"/>
</dbReference>
<dbReference type="EMBL" id="JBCNJP010000008">
    <property type="protein sequence ID" value="KAK9074292.1"/>
    <property type="molecule type" value="Genomic_DNA"/>
</dbReference>
<evidence type="ECO:0000256" key="9">
    <source>
        <dbReference type="ARBA" id="ARBA00022786"/>
    </source>
</evidence>
<keyword evidence="5 18" id="KW-0812">Transmembrane</keyword>
<evidence type="ECO:0000256" key="13">
    <source>
        <dbReference type="ARBA" id="ARBA00023180"/>
    </source>
</evidence>
<evidence type="ECO:0000256" key="10">
    <source>
        <dbReference type="ARBA" id="ARBA00022833"/>
    </source>
</evidence>
<feature type="transmembrane region" description="Helical" evidence="18">
    <location>
        <begin position="239"/>
        <end position="263"/>
    </location>
</feature>
<evidence type="ECO:0000256" key="5">
    <source>
        <dbReference type="ARBA" id="ARBA00022692"/>
    </source>
</evidence>
<organism evidence="21 22">
    <name type="scientific">Deinandra increscens subsp. villosa</name>
    <dbReference type="NCBI Taxonomy" id="3103831"/>
    <lineage>
        <taxon>Eukaryota</taxon>
        <taxon>Viridiplantae</taxon>
        <taxon>Streptophyta</taxon>
        <taxon>Embryophyta</taxon>
        <taxon>Tracheophyta</taxon>
        <taxon>Spermatophyta</taxon>
        <taxon>Magnoliopsida</taxon>
        <taxon>eudicotyledons</taxon>
        <taxon>Gunneridae</taxon>
        <taxon>Pentapetalae</taxon>
        <taxon>asterids</taxon>
        <taxon>campanulids</taxon>
        <taxon>Asterales</taxon>
        <taxon>Asteraceae</taxon>
        <taxon>Asteroideae</taxon>
        <taxon>Heliantheae alliance</taxon>
        <taxon>Madieae</taxon>
        <taxon>Madiinae</taxon>
        <taxon>Deinandra</taxon>
    </lineage>
</organism>
<evidence type="ECO:0000256" key="6">
    <source>
        <dbReference type="ARBA" id="ARBA00022723"/>
    </source>
</evidence>
<evidence type="ECO:0000256" key="2">
    <source>
        <dbReference type="ARBA" id="ARBA00004167"/>
    </source>
</evidence>
<dbReference type="InterPro" id="IPR001841">
    <property type="entry name" value="Znf_RING"/>
</dbReference>
<evidence type="ECO:0000256" key="4">
    <source>
        <dbReference type="ARBA" id="ARBA00022679"/>
    </source>
</evidence>
<evidence type="ECO:0000256" key="16">
    <source>
        <dbReference type="ARBA" id="ARBA00048679"/>
    </source>
</evidence>
<dbReference type="GO" id="GO:0061630">
    <property type="term" value="F:ubiquitin protein ligase activity"/>
    <property type="evidence" value="ECO:0007669"/>
    <property type="project" value="UniProtKB-EC"/>
</dbReference>
<comment type="pathway">
    <text evidence="3">Protein modification; protein ubiquitination.</text>
</comment>
<evidence type="ECO:0000256" key="17">
    <source>
        <dbReference type="PROSITE-ProRule" id="PRU00175"/>
    </source>
</evidence>
<dbReference type="Pfam" id="PF14380">
    <property type="entry name" value="WAK_assoc"/>
    <property type="match status" value="1"/>
</dbReference>
<dbReference type="InterPro" id="IPR032872">
    <property type="entry name" value="WAK_assoc_C"/>
</dbReference>
<comment type="catalytic activity">
    <reaction evidence="1">
        <text>S-ubiquitinyl-[E2 ubiquitin-conjugating enzyme]-L-cysteine + [acceptor protein]-L-lysine = [E2 ubiquitin-conjugating enzyme]-L-cysteine + N(6)-ubiquitinyl-[acceptor protein]-L-lysine.</text>
        <dbReference type="EC" id="2.3.2.27"/>
    </reaction>
</comment>
<keyword evidence="8 17" id="KW-0863">Zinc-finger</keyword>
<comment type="catalytic activity">
    <reaction evidence="16">
        <text>L-seryl-[protein] + ATP = O-phospho-L-seryl-[protein] + ADP + H(+)</text>
        <dbReference type="Rhea" id="RHEA:17989"/>
        <dbReference type="Rhea" id="RHEA-COMP:9863"/>
        <dbReference type="Rhea" id="RHEA-COMP:11604"/>
        <dbReference type="ChEBI" id="CHEBI:15378"/>
        <dbReference type="ChEBI" id="CHEBI:29999"/>
        <dbReference type="ChEBI" id="CHEBI:30616"/>
        <dbReference type="ChEBI" id="CHEBI:83421"/>
        <dbReference type="ChEBI" id="CHEBI:456216"/>
        <dbReference type="EC" id="2.7.11.1"/>
    </reaction>
</comment>
<keyword evidence="22" id="KW-1185">Reference proteome</keyword>
<evidence type="ECO:0000256" key="14">
    <source>
        <dbReference type="ARBA" id="ARBA00024209"/>
    </source>
</evidence>
<comment type="subcellular location">
    <subcellularLocation>
        <location evidence="2">Membrane</location>
        <topology evidence="2">Single-pass membrane protein</topology>
    </subcellularLocation>
</comment>
<keyword evidence="4" id="KW-0808">Transferase</keyword>
<evidence type="ECO:0000313" key="22">
    <source>
        <dbReference type="Proteomes" id="UP001408789"/>
    </source>
</evidence>
<evidence type="ECO:0000256" key="12">
    <source>
        <dbReference type="ARBA" id="ARBA00023136"/>
    </source>
</evidence>
<dbReference type="InterPro" id="IPR046948">
    <property type="entry name" value="ATL20-22-like"/>
</dbReference>
<evidence type="ECO:0000256" key="15">
    <source>
        <dbReference type="ARBA" id="ARBA00047899"/>
    </source>
</evidence>
<evidence type="ECO:0000256" key="1">
    <source>
        <dbReference type="ARBA" id="ARBA00000900"/>
    </source>
</evidence>
<evidence type="ECO:0000256" key="19">
    <source>
        <dbReference type="SAM" id="SignalP"/>
    </source>
</evidence>
<keyword evidence="12 18" id="KW-0472">Membrane</keyword>
<evidence type="ECO:0000259" key="20">
    <source>
        <dbReference type="PROSITE" id="PS50089"/>
    </source>
</evidence>
<dbReference type="GO" id="GO:0004674">
    <property type="term" value="F:protein serine/threonine kinase activity"/>
    <property type="evidence" value="ECO:0007669"/>
    <property type="project" value="UniProtKB-EC"/>
</dbReference>
<evidence type="ECO:0000256" key="7">
    <source>
        <dbReference type="ARBA" id="ARBA00022729"/>
    </source>
</evidence>
<feature type="domain" description="RING-type" evidence="20">
    <location>
        <begin position="321"/>
        <end position="363"/>
    </location>
</feature>
<keyword evidence="10" id="KW-0862">Zinc</keyword>
<dbReference type="Proteomes" id="UP001408789">
    <property type="component" value="Unassembled WGS sequence"/>
</dbReference>
<dbReference type="Pfam" id="PF13639">
    <property type="entry name" value="zf-RING_2"/>
    <property type="match status" value="1"/>
</dbReference>
<sequence>MEPYKLLFYLLFFFPLHSSAASNNCPTSYCGQTFTGVRFPFRLTDRQPETCGYAGFDLRCALPTTLLIYLPSSGEFSIRSIDYRSQTIKLYDPLNCLPARLLTFDLTNSPFSASYFQNFTLLTCPSDASLFGFKPINCLGNSSFSVLATDSKTFVTSMTGNQTGCVITGHLSVPVDRPYDDGFTSQLDEDIALRWSTPDCEKCEAVGASCGYANRNTKITTCFSSFGGKDTESLPNSRVFRIIVVALSVPMMAAAFAIACFMCTNRRRDQLNPQPTISTVTLHDLVAPPNIIGLDQATIESYTKVVLGESKRLPGHNDATCPICLSEYDVKDTVRCIPECRHCFHAECIDEWLKMNETCPVCRNSPSHHVHLES</sequence>
<dbReference type="PANTHER" id="PTHR46279:SF2">
    <property type="entry name" value="RING-H2 FINGER PROTEIN ATL21A-RELATED"/>
    <property type="match status" value="1"/>
</dbReference>
<dbReference type="Gene3D" id="3.30.40.10">
    <property type="entry name" value="Zinc/RING finger domain, C3HC4 (zinc finger)"/>
    <property type="match status" value="1"/>
</dbReference>
<dbReference type="Pfam" id="PF13947">
    <property type="entry name" value="GUB_WAK_bind"/>
    <property type="match status" value="1"/>
</dbReference>
<evidence type="ECO:0000256" key="18">
    <source>
        <dbReference type="SAM" id="Phobius"/>
    </source>
</evidence>
<comment type="caution">
    <text evidence="21">The sequence shown here is derived from an EMBL/GenBank/DDBJ whole genome shotgun (WGS) entry which is preliminary data.</text>
</comment>
<comment type="similarity">
    <text evidence="14">Belongs to the RING-type zinc finger family. ATL subfamily.</text>
</comment>
<comment type="catalytic activity">
    <reaction evidence="15">
        <text>L-threonyl-[protein] + ATP = O-phospho-L-threonyl-[protein] + ADP + H(+)</text>
        <dbReference type="Rhea" id="RHEA:46608"/>
        <dbReference type="Rhea" id="RHEA-COMP:11060"/>
        <dbReference type="Rhea" id="RHEA-COMP:11605"/>
        <dbReference type="ChEBI" id="CHEBI:15378"/>
        <dbReference type="ChEBI" id="CHEBI:30013"/>
        <dbReference type="ChEBI" id="CHEBI:30616"/>
        <dbReference type="ChEBI" id="CHEBI:61977"/>
        <dbReference type="ChEBI" id="CHEBI:456216"/>
        <dbReference type="EC" id="2.7.11.1"/>
    </reaction>
</comment>
<dbReference type="SMART" id="SM00184">
    <property type="entry name" value="RING"/>
    <property type="match status" value="1"/>
</dbReference>
<keyword evidence="11 18" id="KW-1133">Transmembrane helix</keyword>
<dbReference type="SUPFAM" id="SSF57850">
    <property type="entry name" value="RING/U-box"/>
    <property type="match status" value="1"/>
</dbReference>